<keyword evidence="3" id="KW-1185">Reference proteome</keyword>
<gene>
    <name evidence="2" type="ORF">KI387_003991</name>
</gene>
<dbReference type="PANTHER" id="PTHR31579">
    <property type="entry name" value="OS03G0796600 PROTEIN"/>
    <property type="match status" value="1"/>
</dbReference>
<dbReference type="NCBIfam" id="TIGR01615">
    <property type="entry name" value="A_thal_3542"/>
    <property type="match status" value="1"/>
</dbReference>
<name>A0AA38GYL6_TAXCH</name>
<reference evidence="2 3" key="1">
    <citation type="journal article" date="2021" name="Nat. Plants">
        <title>The Taxus genome provides insights into paclitaxel biosynthesis.</title>
        <authorList>
            <person name="Xiong X."/>
            <person name="Gou J."/>
            <person name="Liao Q."/>
            <person name="Li Y."/>
            <person name="Zhou Q."/>
            <person name="Bi G."/>
            <person name="Li C."/>
            <person name="Du R."/>
            <person name="Wang X."/>
            <person name="Sun T."/>
            <person name="Guo L."/>
            <person name="Liang H."/>
            <person name="Lu P."/>
            <person name="Wu Y."/>
            <person name="Zhang Z."/>
            <person name="Ro D.K."/>
            <person name="Shang Y."/>
            <person name="Huang S."/>
            <person name="Yan J."/>
        </authorList>
    </citation>
    <scope>NUCLEOTIDE SEQUENCE [LARGE SCALE GENOMIC DNA]</scope>
    <source>
        <strain evidence="2">Ta-2019</strain>
    </source>
</reference>
<evidence type="ECO:0000313" key="3">
    <source>
        <dbReference type="Proteomes" id="UP000824469"/>
    </source>
</evidence>
<dbReference type="Proteomes" id="UP000824469">
    <property type="component" value="Unassembled WGS sequence"/>
</dbReference>
<evidence type="ECO:0000313" key="2">
    <source>
        <dbReference type="EMBL" id="KAH9331883.1"/>
    </source>
</evidence>
<dbReference type="InterPro" id="IPR006502">
    <property type="entry name" value="PDDEXK-like"/>
</dbReference>
<proteinExistence type="predicted"/>
<evidence type="ECO:0000256" key="1">
    <source>
        <dbReference type="SAM" id="MobiDB-lite"/>
    </source>
</evidence>
<comment type="caution">
    <text evidence="2">The sequence shown here is derived from an EMBL/GenBank/DDBJ whole genome shotgun (WGS) entry which is preliminary data.</text>
</comment>
<protein>
    <submittedName>
        <fullName evidence="2">Uncharacterized protein</fullName>
    </submittedName>
</protein>
<organism evidence="2 3">
    <name type="scientific">Taxus chinensis</name>
    <name type="common">Chinese yew</name>
    <name type="synonym">Taxus wallichiana var. chinensis</name>
    <dbReference type="NCBI Taxonomy" id="29808"/>
    <lineage>
        <taxon>Eukaryota</taxon>
        <taxon>Viridiplantae</taxon>
        <taxon>Streptophyta</taxon>
        <taxon>Embryophyta</taxon>
        <taxon>Tracheophyta</taxon>
        <taxon>Spermatophyta</taxon>
        <taxon>Pinopsida</taxon>
        <taxon>Pinidae</taxon>
        <taxon>Conifers II</taxon>
        <taxon>Cupressales</taxon>
        <taxon>Taxaceae</taxon>
        <taxon>Taxus</taxon>
    </lineage>
</organism>
<sequence length="360" mass="40440">MTTQPDQGCALTGEMLPKIWKLLTAKPGYSDHGIESSALADMRFLEEEEKDGCSDRSRPDFSLNSGSDGESSSDQHAIPLLGEQVCQILEVRWHSHFVSISSLCSADIMIVQGVCSCSTKLEAMFLRYIKRSLAMAAERGGPSPSPSYLQRFVMNSLRCAGYNAALCKSRWEQMNGYPAGDYEFIDVVVGACSSNVNKNMSDRLLVDIDFRAQFEIARPTAQYAALAEVLPTLFVGSEDKLRYIIRIMCDAAKRSLKAKGMHLPPWRKYRYVEAKWLAPCKRFTNASTPAERNERQLLLKGFDGMASSKGIGGYQMEVHFEKAVKEANKDAQEKLKIQRQERHMSNDLRFAENGGIYRER</sequence>
<feature type="compositionally biased region" description="Low complexity" evidence="1">
    <location>
        <begin position="65"/>
        <end position="74"/>
    </location>
</feature>
<dbReference type="AlphaFoldDB" id="A0AA38GYL6"/>
<feature type="region of interest" description="Disordered" evidence="1">
    <location>
        <begin position="50"/>
        <end position="74"/>
    </location>
</feature>
<dbReference type="PANTHER" id="PTHR31579:SF1">
    <property type="entry name" value="OS03G0796600 PROTEIN"/>
    <property type="match status" value="1"/>
</dbReference>
<accession>A0AA38GYL6</accession>
<feature type="non-terminal residue" evidence="2">
    <location>
        <position position="1"/>
    </location>
</feature>
<dbReference type="EMBL" id="JAHRHJ020000001">
    <property type="protein sequence ID" value="KAH9331883.1"/>
    <property type="molecule type" value="Genomic_DNA"/>
</dbReference>
<dbReference type="Pfam" id="PF04720">
    <property type="entry name" value="PDDEXK_6"/>
    <property type="match status" value="1"/>
</dbReference>